<dbReference type="PANTHER" id="PTHR32439:SF9">
    <property type="entry name" value="BLR3264 PROTEIN"/>
    <property type="match status" value="1"/>
</dbReference>
<dbReference type="Pfam" id="PF03460">
    <property type="entry name" value="NIR_SIR_ferr"/>
    <property type="match status" value="1"/>
</dbReference>
<keyword evidence="4" id="KW-0560">Oxidoreductase</keyword>
<keyword evidence="3" id="KW-0479">Metal-binding</keyword>
<dbReference type="KEGG" id="ibu:IB211_00396c"/>
<evidence type="ECO:0000259" key="7">
    <source>
        <dbReference type="Pfam" id="PF01077"/>
    </source>
</evidence>
<feature type="domain" description="Nitrite/sulphite reductase 4Fe-4S" evidence="7">
    <location>
        <begin position="92"/>
        <end position="234"/>
    </location>
</feature>
<dbReference type="SUPFAM" id="SSF55124">
    <property type="entry name" value="Nitrite/Sulfite reductase N-terminal domain-like"/>
    <property type="match status" value="1"/>
</dbReference>
<keyword evidence="1" id="KW-0004">4Fe-4S</keyword>
<dbReference type="PATRIC" id="fig|1297617.4.peg.400"/>
<dbReference type="Pfam" id="PF01077">
    <property type="entry name" value="NIR_SIR"/>
    <property type="match status" value="1"/>
</dbReference>
<evidence type="ECO:0000259" key="8">
    <source>
        <dbReference type="Pfam" id="PF03460"/>
    </source>
</evidence>
<dbReference type="GO" id="GO:0016491">
    <property type="term" value="F:oxidoreductase activity"/>
    <property type="evidence" value="ECO:0007669"/>
    <property type="project" value="UniProtKB-KW"/>
</dbReference>
<organism evidence="9 10">
    <name type="scientific">Intestinimonas butyriciproducens</name>
    <dbReference type="NCBI Taxonomy" id="1297617"/>
    <lineage>
        <taxon>Bacteria</taxon>
        <taxon>Bacillati</taxon>
        <taxon>Bacillota</taxon>
        <taxon>Clostridia</taxon>
        <taxon>Eubacteriales</taxon>
        <taxon>Intestinimonas</taxon>
    </lineage>
</organism>
<proteinExistence type="predicted"/>
<reference evidence="9 10" key="1">
    <citation type="journal article" date="2015" name="Nat. Commun.">
        <title>Production of butyrate from lysine and the Amadori product fructoselysine by a human gut commensal.</title>
        <authorList>
            <person name="Bui T.P."/>
            <person name="Ritari J."/>
            <person name="Boeren S."/>
            <person name="de Waard P."/>
            <person name="Plugge C.M."/>
            <person name="de Vos W.M."/>
        </authorList>
    </citation>
    <scope>NUCLEOTIDE SEQUENCE [LARGE SCALE GENOMIC DNA]</scope>
    <source>
        <strain evidence="9 10">AF211</strain>
    </source>
</reference>
<name>A0A0S2W0V6_9FIRM</name>
<evidence type="ECO:0000256" key="5">
    <source>
        <dbReference type="ARBA" id="ARBA00023004"/>
    </source>
</evidence>
<accession>A0A0S2W0V6</accession>
<dbReference type="InterPro" id="IPR006067">
    <property type="entry name" value="NO2/SO3_Rdtase_4Fe4S_dom"/>
</dbReference>
<protein>
    <submittedName>
        <fullName evidence="9">Dissimilatory sulfite reductase</fullName>
    </submittedName>
</protein>
<keyword evidence="2" id="KW-0349">Heme</keyword>
<evidence type="ECO:0000256" key="4">
    <source>
        <dbReference type="ARBA" id="ARBA00023002"/>
    </source>
</evidence>
<dbReference type="Gene3D" id="3.30.413.10">
    <property type="entry name" value="Sulfite Reductase Hemoprotein, domain 1"/>
    <property type="match status" value="1"/>
</dbReference>
<dbReference type="STRING" id="1297617.IB211_00396c"/>
<dbReference type="GO" id="GO:0020037">
    <property type="term" value="F:heme binding"/>
    <property type="evidence" value="ECO:0007669"/>
    <property type="project" value="InterPro"/>
</dbReference>
<sequence>MALTQTDIARVKALGFLRNRGTELFSGRIVPAGGVFTVEELAAAAELAARFGNGKVAPTTRMTLEIVGIPYEQIDQAIAFGEALGLRFGGTGAKVRPVTACKGTTCVFGSYDTQALGREIHQRYYLGWDKVALPHKFKIAVGGCPNSCIKPSLNDFGIEGRRTPEGVRYQIYVGGTWGRHTRVGDPLPRLVEQEEILPLLEKTLLWFRENAFQRERLGAAIDRLGTAALLSALEGDGLPARREAILAAPLKQRP</sequence>
<dbReference type="InterPro" id="IPR051329">
    <property type="entry name" value="NIR_SIR_4Fe-4S"/>
</dbReference>
<evidence type="ECO:0000313" key="9">
    <source>
        <dbReference type="EMBL" id="ALP92791.1"/>
    </source>
</evidence>
<reference evidence="10" key="2">
    <citation type="submission" date="2015-04" db="EMBL/GenBank/DDBJ databases">
        <title>A butyrogenic pathway from the amino acid lysine in a human gut commensal.</title>
        <authorList>
            <person name="de Vos W.M."/>
            <person name="Bui N.T.P."/>
            <person name="Plugge C.M."/>
            <person name="Ritari J."/>
        </authorList>
    </citation>
    <scope>NUCLEOTIDE SEQUENCE [LARGE SCALE GENOMIC DNA]</scope>
    <source>
        <strain evidence="10">AF211</strain>
    </source>
</reference>
<evidence type="ECO:0000313" key="10">
    <source>
        <dbReference type="Proteomes" id="UP000064844"/>
    </source>
</evidence>
<dbReference type="InterPro" id="IPR005117">
    <property type="entry name" value="NiRdtase/SiRdtase_haem-b_fer"/>
</dbReference>
<dbReference type="InterPro" id="IPR036136">
    <property type="entry name" value="Nit/Sulf_reduc_fer-like_dom_sf"/>
</dbReference>
<dbReference type="GO" id="GO:0046872">
    <property type="term" value="F:metal ion binding"/>
    <property type="evidence" value="ECO:0007669"/>
    <property type="project" value="UniProtKB-KW"/>
</dbReference>
<keyword evidence="6" id="KW-0411">Iron-sulfur</keyword>
<dbReference type="PANTHER" id="PTHR32439">
    <property type="entry name" value="FERREDOXIN--NITRITE REDUCTASE, CHLOROPLASTIC"/>
    <property type="match status" value="1"/>
</dbReference>
<feature type="domain" description="Nitrite/Sulfite reductase ferredoxin-like" evidence="8">
    <location>
        <begin position="22"/>
        <end position="78"/>
    </location>
</feature>
<gene>
    <name evidence="9" type="ORF">IB211_00396c</name>
</gene>
<dbReference type="AlphaFoldDB" id="A0A0S2W0V6"/>
<dbReference type="EMBL" id="CP011307">
    <property type="protein sequence ID" value="ALP92791.1"/>
    <property type="molecule type" value="Genomic_DNA"/>
</dbReference>
<dbReference type="eggNOG" id="COG2221">
    <property type="taxonomic scope" value="Bacteria"/>
</dbReference>
<dbReference type="SUPFAM" id="SSF56014">
    <property type="entry name" value="Nitrite and sulphite reductase 4Fe-4S domain-like"/>
    <property type="match status" value="1"/>
</dbReference>
<evidence type="ECO:0000256" key="6">
    <source>
        <dbReference type="ARBA" id="ARBA00023014"/>
    </source>
</evidence>
<evidence type="ECO:0000256" key="2">
    <source>
        <dbReference type="ARBA" id="ARBA00022617"/>
    </source>
</evidence>
<keyword evidence="10" id="KW-1185">Reference proteome</keyword>
<dbReference type="RefSeq" id="WP_033117013.1">
    <property type="nucleotide sequence ID" value="NZ_CALICV010000031.1"/>
</dbReference>
<evidence type="ECO:0000256" key="1">
    <source>
        <dbReference type="ARBA" id="ARBA00022485"/>
    </source>
</evidence>
<evidence type="ECO:0000256" key="3">
    <source>
        <dbReference type="ARBA" id="ARBA00022723"/>
    </source>
</evidence>
<dbReference type="GO" id="GO:0051539">
    <property type="term" value="F:4 iron, 4 sulfur cluster binding"/>
    <property type="evidence" value="ECO:0007669"/>
    <property type="project" value="UniProtKB-KW"/>
</dbReference>
<dbReference type="InterPro" id="IPR045854">
    <property type="entry name" value="NO2/SO3_Rdtase_4Fe4S_sf"/>
</dbReference>
<keyword evidence="5" id="KW-0408">Iron</keyword>
<dbReference type="Proteomes" id="UP000064844">
    <property type="component" value="Chromosome"/>
</dbReference>